<gene>
    <name evidence="2" type="ORF">PACLA_8A064045</name>
</gene>
<dbReference type="AlphaFoldDB" id="A0A6S7ISG5"/>
<dbReference type="InterPro" id="IPR038765">
    <property type="entry name" value="Papain-like_cys_pep_sf"/>
</dbReference>
<evidence type="ECO:0000313" key="2">
    <source>
        <dbReference type="EMBL" id="CAB4004958.1"/>
    </source>
</evidence>
<dbReference type="OrthoDB" id="8948380at2759"/>
<feature type="compositionally biased region" description="Polar residues" evidence="1">
    <location>
        <begin position="195"/>
        <end position="228"/>
    </location>
</feature>
<dbReference type="PANTHER" id="PTHR17609:SF3">
    <property type="entry name" value="SAP DOMAIN-CONTAINING PROTEIN"/>
    <property type="match status" value="1"/>
</dbReference>
<dbReference type="InterPro" id="IPR039598">
    <property type="entry name" value="HMGXB3"/>
</dbReference>
<dbReference type="PANTHER" id="PTHR17609">
    <property type="entry name" value="HMG DOMAIN-CONTAINING PROTEIN 3"/>
    <property type="match status" value="1"/>
</dbReference>
<dbReference type="Gene3D" id="3.40.395.10">
    <property type="entry name" value="Adenoviral Proteinase, Chain A"/>
    <property type="match status" value="1"/>
</dbReference>
<comment type="caution">
    <text evidence="2">The sequence shown here is derived from an EMBL/GenBank/DDBJ whole genome shotgun (WGS) entry which is preliminary data.</text>
</comment>
<evidence type="ECO:0000313" key="3">
    <source>
        <dbReference type="Proteomes" id="UP001152795"/>
    </source>
</evidence>
<dbReference type="SUPFAM" id="SSF54001">
    <property type="entry name" value="Cysteine proteinases"/>
    <property type="match status" value="1"/>
</dbReference>
<reference evidence="2" key="1">
    <citation type="submission" date="2020-04" db="EMBL/GenBank/DDBJ databases">
        <authorList>
            <person name="Alioto T."/>
            <person name="Alioto T."/>
            <person name="Gomez Garrido J."/>
        </authorList>
    </citation>
    <scope>NUCLEOTIDE SEQUENCE</scope>
    <source>
        <strain evidence="2">A484AB</strain>
    </source>
</reference>
<name>A0A6S7ISG5_PARCT</name>
<protein>
    <submittedName>
        <fullName evidence="2">Uncharacterized protein</fullName>
    </submittedName>
</protein>
<organism evidence="2 3">
    <name type="scientific">Paramuricea clavata</name>
    <name type="common">Red gorgonian</name>
    <name type="synonym">Violescent sea-whip</name>
    <dbReference type="NCBI Taxonomy" id="317549"/>
    <lineage>
        <taxon>Eukaryota</taxon>
        <taxon>Metazoa</taxon>
        <taxon>Cnidaria</taxon>
        <taxon>Anthozoa</taxon>
        <taxon>Octocorallia</taxon>
        <taxon>Malacalcyonacea</taxon>
        <taxon>Plexauridae</taxon>
        <taxon>Paramuricea</taxon>
    </lineage>
</organism>
<keyword evidence="3" id="KW-1185">Reference proteome</keyword>
<evidence type="ECO:0000256" key="1">
    <source>
        <dbReference type="SAM" id="MobiDB-lite"/>
    </source>
</evidence>
<feature type="region of interest" description="Disordered" evidence="1">
    <location>
        <begin position="192"/>
        <end position="240"/>
    </location>
</feature>
<proteinExistence type="predicted"/>
<sequence>MVDVANLVAAHGNRRKKEMFSPHNGMLVDPTSENVERAKTHQLDISLDWLNIAHETAVGMFWWVDITHETGNQQPTGHPITGSNDHFCLFYRFHESNPRKEREILQRVTHVRQLNGLINTQRQEQLYNVFNRDNRFLNSMTPVNHIFLFRSNIDTLNERINERNIHEIEQLSSFTATEGQFRRTVLDKTKRISVTAPTTTNTMPSANSTQGSDTSDAVQSEAEASNTKESTEIKQPPPFIKTSYPVHLIDCPEESEPNVFSSRPPDKPSDPDVTCTGKRSGKNESQSVEEEDFWIKELCLKLSDKRILEKGHWANDRIIMAVFKILRLHPCTAELGGLQDVIPAVKYGFTKENRKHFVQIINVRGNHWITLSNIKSCVDEVRIYDSFVNLNRKGKEISYPVDVEQCVCRIASPLGFVKMVVTNVQQQKGGSACGLFAISNTIALCFGKDPIMLKWNQGMLGPTLMCLLIEISHHT</sequence>
<dbReference type="Proteomes" id="UP001152795">
    <property type="component" value="Unassembled WGS sequence"/>
</dbReference>
<feature type="region of interest" description="Disordered" evidence="1">
    <location>
        <begin position="254"/>
        <end position="287"/>
    </location>
</feature>
<accession>A0A6S7ISG5</accession>
<dbReference type="EMBL" id="CACRXK020005059">
    <property type="protein sequence ID" value="CAB4004958.1"/>
    <property type="molecule type" value="Genomic_DNA"/>
</dbReference>